<gene>
    <name evidence="1" type="ORF">CCACVL1_25292</name>
</gene>
<comment type="caution">
    <text evidence="1">The sequence shown here is derived from an EMBL/GenBank/DDBJ whole genome shotgun (WGS) entry which is preliminary data.</text>
</comment>
<proteinExistence type="predicted"/>
<name>A0A1R3GLA0_COCAP</name>
<organism evidence="1 2">
    <name type="scientific">Corchorus capsularis</name>
    <name type="common">Jute</name>
    <dbReference type="NCBI Taxonomy" id="210143"/>
    <lineage>
        <taxon>Eukaryota</taxon>
        <taxon>Viridiplantae</taxon>
        <taxon>Streptophyta</taxon>
        <taxon>Embryophyta</taxon>
        <taxon>Tracheophyta</taxon>
        <taxon>Spermatophyta</taxon>
        <taxon>Magnoliopsida</taxon>
        <taxon>eudicotyledons</taxon>
        <taxon>Gunneridae</taxon>
        <taxon>Pentapetalae</taxon>
        <taxon>rosids</taxon>
        <taxon>malvids</taxon>
        <taxon>Malvales</taxon>
        <taxon>Malvaceae</taxon>
        <taxon>Grewioideae</taxon>
        <taxon>Apeibeae</taxon>
        <taxon>Corchorus</taxon>
    </lineage>
</organism>
<evidence type="ECO:0000313" key="1">
    <source>
        <dbReference type="EMBL" id="OMO58874.1"/>
    </source>
</evidence>
<evidence type="ECO:0000313" key="2">
    <source>
        <dbReference type="Proteomes" id="UP000188268"/>
    </source>
</evidence>
<reference evidence="1 2" key="1">
    <citation type="submission" date="2013-09" db="EMBL/GenBank/DDBJ databases">
        <title>Corchorus capsularis genome sequencing.</title>
        <authorList>
            <person name="Alam M."/>
            <person name="Haque M.S."/>
            <person name="Islam M.S."/>
            <person name="Emdad E.M."/>
            <person name="Islam M.M."/>
            <person name="Ahmed B."/>
            <person name="Halim A."/>
            <person name="Hossen Q.M.M."/>
            <person name="Hossain M.Z."/>
            <person name="Ahmed R."/>
            <person name="Khan M.M."/>
            <person name="Islam R."/>
            <person name="Rashid M.M."/>
            <person name="Khan S.A."/>
            <person name="Rahman M.S."/>
            <person name="Alam M."/>
        </authorList>
    </citation>
    <scope>NUCLEOTIDE SEQUENCE [LARGE SCALE GENOMIC DNA]</scope>
    <source>
        <strain evidence="2">cv. CVL-1</strain>
        <tissue evidence="1">Whole seedling</tissue>
    </source>
</reference>
<dbReference type="AlphaFoldDB" id="A0A1R3GLA0"/>
<protein>
    <submittedName>
        <fullName evidence="1">Uncharacterized protein</fullName>
    </submittedName>
</protein>
<feature type="non-terminal residue" evidence="1">
    <location>
        <position position="27"/>
    </location>
</feature>
<dbReference type="Proteomes" id="UP000188268">
    <property type="component" value="Unassembled WGS sequence"/>
</dbReference>
<dbReference type="EMBL" id="AWWV01014077">
    <property type="protein sequence ID" value="OMO58874.1"/>
    <property type="molecule type" value="Genomic_DNA"/>
</dbReference>
<dbReference type="Gramene" id="OMO58874">
    <property type="protein sequence ID" value="OMO58874"/>
    <property type="gene ID" value="CCACVL1_25292"/>
</dbReference>
<sequence length="27" mass="3033">MAVFELLSIHNIANRVVDGDCVEDELM</sequence>
<keyword evidence="2" id="KW-1185">Reference proteome</keyword>
<accession>A0A1R3GLA0</accession>